<comment type="caution">
    <text evidence="2">The sequence shown here is derived from an EMBL/GenBank/DDBJ whole genome shotgun (WGS) entry which is preliminary data.</text>
</comment>
<sequence length="100" mass="11004">TGGDNEKQRQQSRWRNRDSRVGLGLPFIRPKHRLRVVGLWFPLSHGGADRAPRWHARSGSRRCGQPRGAAGGGGRPSVGFLGIRGHAKEGVLMNTRDDEA</sequence>
<dbReference type="AlphaFoldDB" id="A0A426ZX41"/>
<protein>
    <submittedName>
        <fullName evidence="2">Uncharacterized protein</fullName>
    </submittedName>
</protein>
<feature type="non-terminal residue" evidence="2">
    <location>
        <position position="1"/>
    </location>
</feature>
<name>A0A426ZX41_ENSVE</name>
<evidence type="ECO:0000313" key="2">
    <source>
        <dbReference type="EMBL" id="RRT68544.1"/>
    </source>
</evidence>
<gene>
    <name evidence="2" type="ORF">B296_00036600</name>
</gene>
<dbReference type="EMBL" id="AMZH03004660">
    <property type="protein sequence ID" value="RRT68544.1"/>
    <property type="molecule type" value="Genomic_DNA"/>
</dbReference>
<dbReference type="Proteomes" id="UP000287651">
    <property type="component" value="Unassembled WGS sequence"/>
</dbReference>
<feature type="region of interest" description="Disordered" evidence="1">
    <location>
        <begin position="48"/>
        <end position="76"/>
    </location>
</feature>
<evidence type="ECO:0000256" key="1">
    <source>
        <dbReference type="SAM" id="MobiDB-lite"/>
    </source>
</evidence>
<evidence type="ECO:0000313" key="3">
    <source>
        <dbReference type="Proteomes" id="UP000287651"/>
    </source>
</evidence>
<proteinExistence type="predicted"/>
<accession>A0A426ZX41</accession>
<feature type="region of interest" description="Disordered" evidence="1">
    <location>
        <begin position="1"/>
        <end position="20"/>
    </location>
</feature>
<organism evidence="2 3">
    <name type="scientific">Ensete ventricosum</name>
    <name type="common">Abyssinian banana</name>
    <name type="synonym">Musa ensete</name>
    <dbReference type="NCBI Taxonomy" id="4639"/>
    <lineage>
        <taxon>Eukaryota</taxon>
        <taxon>Viridiplantae</taxon>
        <taxon>Streptophyta</taxon>
        <taxon>Embryophyta</taxon>
        <taxon>Tracheophyta</taxon>
        <taxon>Spermatophyta</taxon>
        <taxon>Magnoliopsida</taxon>
        <taxon>Liliopsida</taxon>
        <taxon>Zingiberales</taxon>
        <taxon>Musaceae</taxon>
        <taxon>Ensete</taxon>
    </lineage>
</organism>
<reference evidence="2 3" key="1">
    <citation type="journal article" date="2014" name="Agronomy (Basel)">
        <title>A Draft Genome Sequence for Ensete ventricosum, the Drought-Tolerant Tree Against Hunger.</title>
        <authorList>
            <person name="Harrison J."/>
            <person name="Moore K.A."/>
            <person name="Paszkiewicz K."/>
            <person name="Jones T."/>
            <person name="Grant M."/>
            <person name="Ambacheew D."/>
            <person name="Muzemil S."/>
            <person name="Studholme D.J."/>
        </authorList>
    </citation>
    <scope>NUCLEOTIDE SEQUENCE [LARGE SCALE GENOMIC DNA]</scope>
</reference>